<evidence type="ECO:0000256" key="1">
    <source>
        <dbReference type="ARBA" id="ARBA00004141"/>
    </source>
</evidence>
<evidence type="ECO:0000256" key="4">
    <source>
        <dbReference type="ARBA" id="ARBA00023136"/>
    </source>
</evidence>
<keyword evidence="2 5" id="KW-0812">Transmembrane</keyword>
<dbReference type="GO" id="GO:0022857">
    <property type="term" value="F:transmembrane transporter activity"/>
    <property type="evidence" value="ECO:0007669"/>
    <property type="project" value="TreeGrafter"/>
</dbReference>
<dbReference type="AlphaFoldDB" id="A0A8J4XLQ5"/>
<gene>
    <name evidence="6" type="primary">SLC17A5_6</name>
    <name evidence="6" type="ORF">GWK47_024569</name>
</gene>
<keyword evidence="3 5" id="KW-1133">Transmembrane helix</keyword>
<sequence length="138" mass="15300">MPKCAPVSRCWRRGSQWFPARISLAVMTMLGLVNVYMVRVNLSVAIVAMSPARAAVPVCRDTHDPGAHEALATAAPEHAAWHANTSVSPALLVDPEEEEQEKRDVLDWDEWIQGQIHSAFFYGYCISQVSLPLKSVLE</sequence>
<evidence type="ECO:0000313" key="6">
    <source>
        <dbReference type="EMBL" id="KAG0705136.1"/>
    </source>
</evidence>
<evidence type="ECO:0000256" key="5">
    <source>
        <dbReference type="SAM" id="Phobius"/>
    </source>
</evidence>
<feature type="transmembrane region" description="Helical" evidence="5">
    <location>
        <begin position="20"/>
        <end position="38"/>
    </location>
</feature>
<keyword evidence="4 5" id="KW-0472">Membrane</keyword>
<evidence type="ECO:0000313" key="7">
    <source>
        <dbReference type="Proteomes" id="UP000770661"/>
    </source>
</evidence>
<comment type="subcellular location">
    <subcellularLocation>
        <location evidence="1">Membrane</location>
        <topology evidence="1">Multi-pass membrane protein</topology>
    </subcellularLocation>
</comment>
<protein>
    <submittedName>
        <fullName evidence="6">Sialin</fullName>
    </submittedName>
</protein>
<name>A0A8J4XLQ5_CHIOP</name>
<dbReference type="EMBL" id="JACEEZ010025062">
    <property type="protein sequence ID" value="KAG0705136.1"/>
    <property type="molecule type" value="Genomic_DNA"/>
</dbReference>
<dbReference type="PANTHER" id="PTHR11662:SF399">
    <property type="entry name" value="FI19708P1-RELATED"/>
    <property type="match status" value="1"/>
</dbReference>
<reference evidence="6" key="1">
    <citation type="submission" date="2020-07" db="EMBL/GenBank/DDBJ databases">
        <title>The High-quality genome of the commercially important snow crab, Chionoecetes opilio.</title>
        <authorList>
            <person name="Jeong J.-H."/>
            <person name="Ryu S."/>
        </authorList>
    </citation>
    <scope>NUCLEOTIDE SEQUENCE</scope>
    <source>
        <strain evidence="6">MADBK_172401_WGS</strain>
        <tissue evidence="6">Digestive gland</tissue>
    </source>
</reference>
<evidence type="ECO:0000256" key="2">
    <source>
        <dbReference type="ARBA" id="ARBA00022692"/>
    </source>
</evidence>
<dbReference type="PANTHER" id="PTHR11662">
    <property type="entry name" value="SOLUTE CARRIER FAMILY 17"/>
    <property type="match status" value="1"/>
</dbReference>
<evidence type="ECO:0000256" key="3">
    <source>
        <dbReference type="ARBA" id="ARBA00022989"/>
    </source>
</evidence>
<organism evidence="6 7">
    <name type="scientific">Chionoecetes opilio</name>
    <name type="common">Atlantic snow crab</name>
    <name type="synonym">Cancer opilio</name>
    <dbReference type="NCBI Taxonomy" id="41210"/>
    <lineage>
        <taxon>Eukaryota</taxon>
        <taxon>Metazoa</taxon>
        <taxon>Ecdysozoa</taxon>
        <taxon>Arthropoda</taxon>
        <taxon>Crustacea</taxon>
        <taxon>Multicrustacea</taxon>
        <taxon>Malacostraca</taxon>
        <taxon>Eumalacostraca</taxon>
        <taxon>Eucarida</taxon>
        <taxon>Decapoda</taxon>
        <taxon>Pleocyemata</taxon>
        <taxon>Brachyura</taxon>
        <taxon>Eubrachyura</taxon>
        <taxon>Majoidea</taxon>
        <taxon>Majidae</taxon>
        <taxon>Chionoecetes</taxon>
    </lineage>
</organism>
<dbReference type="GO" id="GO:0016020">
    <property type="term" value="C:membrane"/>
    <property type="evidence" value="ECO:0007669"/>
    <property type="project" value="UniProtKB-SubCell"/>
</dbReference>
<dbReference type="GO" id="GO:0006820">
    <property type="term" value="P:monoatomic anion transport"/>
    <property type="evidence" value="ECO:0007669"/>
    <property type="project" value="TreeGrafter"/>
</dbReference>
<keyword evidence="7" id="KW-1185">Reference proteome</keyword>
<comment type="caution">
    <text evidence="6">The sequence shown here is derived from an EMBL/GenBank/DDBJ whole genome shotgun (WGS) entry which is preliminary data.</text>
</comment>
<dbReference type="Proteomes" id="UP000770661">
    <property type="component" value="Unassembled WGS sequence"/>
</dbReference>
<accession>A0A8J4XLQ5</accession>
<proteinExistence type="predicted"/>
<dbReference type="InterPro" id="IPR050382">
    <property type="entry name" value="MFS_Na/Anion_cotransporter"/>
</dbReference>
<dbReference type="OrthoDB" id="2985014at2759"/>